<dbReference type="STRING" id="671143.DAMO_2334"/>
<keyword evidence="2" id="KW-0378">Hydrolase</keyword>
<reference evidence="2 3" key="1">
    <citation type="journal article" date="2010" name="Nature">
        <title>Nitrite-driven anaerobic methane oxidation by oxygenic bacteria.</title>
        <authorList>
            <person name="Ettwig K.F."/>
            <person name="Butler M.K."/>
            <person name="Le Paslier D."/>
            <person name="Pelletier E."/>
            <person name="Mangenot S."/>
            <person name="Kuypers M.M.M."/>
            <person name="Schreiber F."/>
            <person name="Dutilh B.E."/>
            <person name="Zedelius J."/>
            <person name="de Beer D."/>
            <person name="Gloerich J."/>
            <person name="Wessels H.J.C.T."/>
            <person name="van Allen T."/>
            <person name="Luesken F."/>
            <person name="Wu M."/>
            <person name="van de Pas-Schoonen K.T."/>
            <person name="Op den Camp H.J.M."/>
            <person name="Janssen-Megens E.M."/>
            <person name="Francoijs K-J."/>
            <person name="Stunnenberg H."/>
            <person name="Weissenbach J."/>
            <person name="Jetten M.S.M."/>
            <person name="Strous M."/>
        </authorList>
    </citation>
    <scope>NUCLEOTIDE SEQUENCE [LARGE SCALE GENOMIC DNA]</scope>
</reference>
<dbReference type="PANTHER" id="PTHR33877">
    <property type="entry name" value="SLL1193 PROTEIN"/>
    <property type="match status" value="1"/>
</dbReference>
<dbReference type="CDD" id="cd00085">
    <property type="entry name" value="HNHc"/>
    <property type="match status" value="1"/>
</dbReference>
<sequence length="198" mass="22175">MNPSFRDSLALSPQNRSMDTDKVLVLNNSFEPLHVCTARRAIILLYTGKAERIEDSPRIVHSPSIIFVIPAVIRLYRYVKRPIIPTVSFNKKNILKRDGYTCQYCGRNGGERMTIDHVIPRSQGGRTVWENVVSACRACNVKKGSKPLHEVSMSLLRKPAKPVSVVYLGIMFYSPHGIGSWSKYLPRGADGDLSDSLS</sequence>
<evidence type="ECO:0000259" key="1">
    <source>
        <dbReference type="SMART" id="SM00507"/>
    </source>
</evidence>
<dbReference type="Proteomes" id="UP000006898">
    <property type="component" value="Chromosome"/>
</dbReference>
<dbReference type="GO" id="GO:0008270">
    <property type="term" value="F:zinc ion binding"/>
    <property type="evidence" value="ECO:0007669"/>
    <property type="project" value="InterPro"/>
</dbReference>
<dbReference type="AlphaFoldDB" id="D5MIM5"/>
<accession>D5MIM5</accession>
<evidence type="ECO:0000313" key="2">
    <source>
        <dbReference type="EMBL" id="CBE69382.1"/>
    </source>
</evidence>
<gene>
    <name evidence="2" type="ORF">DAMO_2334</name>
</gene>
<dbReference type="PANTHER" id="PTHR33877:SF2">
    <property type="entry name" value="OS07G0170200 PROTEIN"/>
    <property type="match status" value="1"/>
</dbReference>
<keyword evidence="2" id="KW-0540">Nuclease</keyword>
<evidence type="ECO:0000313" key="3">
    <source>
        <dbReference type="Proteomes" id="UP000006898"/>
    </source>
</evidence>
<protein>
    <submittedName>
        <fullName evidence="2">HNH endonuclease</fullName>
    </submittedName>
</protein>
<dbReference type="InterPro" id="IPR002711">
    <property type="entry name" value="HNH"/>
</dbReference>
<dbReference type="eggNOG" id="COG1403">
    <property type="taxonomic scope" value="Bacteria"/>
</dbReference>
<dbReference type="GO" id="GO:0003676">
    <property type="term" value="F:nucleic acid binding"/>
    <property type="evidence" value="ECO:0007669"/>
    <property type="project" value="InterPro"/>
</dbReference>
<keyword evidence="2" id="KW-0255">Endonuclease</keyword>
<dbReference type="Gene3D" id="1.10.30.50">
    <property type="match status" value="1"/>
</dbReference>
<dbReference type="InterPro" id="IPR003615">
    <property type="entry name" value="HNH_nuc"/>
</dbReference>
<dbReference type="EMBL" id="FP565575">
    <property type="protein sequence ID" value="CBE69382.1"/>
    <property type="molecule type" value="Genomic_DNA"/>
</dbReference>
<dbReference type="SMART" id="SM00507">
    <property type="entry name" value="HNHc"/>
    <property type="match status" value="1"/>
</dbReference>
<feature type="domain" description="HNH nuclease" evidence="1">
    <location>
        <begin position="89"/>
        <end position="141"/>
    </location>
</feature>
<organism evidence="2 3">
    <name type="scientific">Methylomirabilis oxygeniifera</name>
    <dbReference type="NCBI Taxonomy" id="671143"/>
    <lineage>
        <taxon>Bacteria</taxon>
        <taxon>Candidatus Methylomirabilota</taxon>
        <taxon>Candidatus Methylomirabilia</taxon>
        <taxon>Candidatus Methylomirabilales</taxon>
        <taxon>Candidatus Methylomirabilaceae</taxon>
        <taxon>Candidatus Methylomirabilis</taxon>
    </lineage>
</organism>
<dbReference type="GO" id="GO:0004519">
    <property type="term" value="F:endonuclease activity"/>
    <property type="evidence" value="ECO:0007669"/>
    <property type="project" value="UniProtKB-KW"/>
</dbReference>
<dbReference type="HOGENOM" id="CLU_099824_3_0_0"/>
<name>D5MIM5_METO1</name>
<dbReference type="InterPro" id="IPR052892">
    <property type="entry name" value="NA-targeting_endonuclease"/>
</dbReference>
<proteinExistence type="predicted"/>
<dbReference type="PATRIC" id="fig|671143.5.peg.2054"/>
<dbReference type="Pfam" id="PF01844">
    <property type="entry name" value="HNH"/>
    <property type="match status" value="1"/>
</dbReference>
<dbReference type="KEGG" id="mox:DAMO_2334"/>